<organism evidence="2 3">
    <name type="scientific">Scandinavium goeteborgense</name>
    <dbReference type="NCBI Taxonomy" id="1851514"/>
    <lineage>
        <taxon>Bacteria</taxon>
        <taxon>Pseudomonadati</taxon>
        <taxon>Pseudomonadota</taxon>
        <taxon>Gammaproteobacteria</taxon>
        <taxon>Enterobacterales</taxon>
        <taxon>Enterobacteriaceae</taxon>
        <taxon>Scandinavium</taxon>
    </lineage>
</organism>
<reference evidence="2 3" key="1">
    <citation type="submission" date="2019-03" db="EMBL/GenBank/DDBJ databases">
        <title>Genomic analyses of the natural microbiome of Caenorhabditis elegans.</title>
        <authorList>
            <person name="Samuel B."/>
        </authorList>
    </citation>
    <scope>NUCLEOTIDE SEQUENCE [LARGE SCALE GENOMIC DNA]</scope>
    <source>
        <strain evidence="2 3">BIGb0156</strain>
    </source>
</reference>
<evidence type="ECO:0000259" key="1">
    <source>
        <dbReference type="Pfam" id="PF04448"/>
    </source>
</evidence>
<evidence type="ECO:0000313" key="3">
    <source>
        <dbReference type="Proteomes" id="UP000295530"/>
    </source>
</evidence>
<dbReference type="InterPro" id="IPR007539">
    <property type="entry name" value="DUF551"/>
</dbReference>
<name>A0A4R6ENJ2_SCAGO</name>
<dbReference type="Pfam" id="PF04448">
    <property type="entry name" value="DUF551"/>
    <property type="match status" value="1"/>
</dbReference>
<feature type="domain" description="DUF551" evidence="1">
    <location>
        <begin position="206"/>
        <end position="263"/>
    </location>
</feature>
<evidence type="ECO:0000313" key="2">
    <source>
        <dbReference type="EMBL" id="TDN60781.1"/>
    </source>
</evidence>
<proteinExistence type="predicted"/>
<dbReference type="RefSeq" id="WP_247904325.1">
    <property type="nucleotide sequence ID" value="NZ_SNVX01000002.1"/>
</dbReference>
<dbReference type="AlphaFoldDB" id="A0A4R6ENJ2"/>
<sequence>MTKLTKDFMRDIIAGKGFGVAPAAVEEMARTVLTGMEQEPVAYITYKGYLLHAGDPKVAEYSEPTPLYDAAKPLTSGERRELQEYRKTAGEIRRFELDMSDCDSCGQDCGADMVEDVDGEYVLLEEVIPYLYQHAEYAPQPAPAVEAVPEKLSRELFEKWCPVNIERNKWHPEYYAHYPATQQWNAWEACRAAMQQPVCNRDELTGWIKCSERMPEDSQWCAVNTDYGYYVQCWSEGQGWLGDEVSIPNYDVTHWMPLPAAPQQETKQ</sequence>
<dbReference type="EMBL" id="SNVX01000002">
    <property type="protein sequence ID" value="TDN60781.1"/>
    <property type="molecule type" value="Genomic_DNA"/>
</dbReference>
<gene>
    <name evidence="2" type="ORF">EC847_102367</name>
</gene>
<accession>A0A4R6ENJ2</accession>
<keyword evidence="3" id="KW-1185">Reference proteome</keyword>
<protein>
    <submittedName>
        <fullName evidence="2">Uncharacterized protein DUF551</fullName>
    </submittedName>
</protein>
<comment type="caution">
    <text evidence="2">The sequence shown here is derived from an EMBL/GenBank/DDBJ whole genome shotgun (WGS) entry which is preliminary data.</text>
</comment>
<dbReference type="Proteomes" id="UP000295530">
    <property type="component" value="Unassembled WGS sequence"/>
</dbReference>